<evidence type="ECO:0000259" key="3">
    <source>
        <dbReference type="Pfam" id="PF13439"/>
    </source>
</evidence>
<sequence length="377" mass="43857">MKILLDPQIFSQQTYGGISRYYTEIFSELEKKDDLEVVLPIYYTDNFYLKTSNLLSKNKILVSFYNLLSFFKISTKTLRKKKSEKSLKQVCRNNNYDVFIPTYYNPYFLDLIGEKPFVLTVYDMIHELFPQYFSDDPYRVIENKKKLIYKATRIIAVSHNTKKDILKIFPNIDANKIHVIHHGSSIKIKEYGKVNLPKNYVLYVGSRADYKNFRFLVSAIKPILKENPDLVLLAAGGGEFKDDEINYIEDKGLSQQIKQKNFEEDQLGHFYKNAKFFVFPSQYEGFGIPVLESMACGCPIILSNNASFPEVAGDAGIYFDSTSEEDLRSQIRMLLDDDNLRTLFSEKGLEQVKKFDWKVAAEQCLEVYRQAVEDKRK</sequence>
<keyword evidence="5" id="KW-1185">Reference proteome</keyword>
<dbReference type="SUPFAM" id="SSF53756">
    <property type="entry name" value="UDP-Glycosyltransferase/glycogen phosphorylase"/>
    <property type="match status" value="1"/>
</dbReference>
<feature type="domain" description="Glycosyl transferase family 1" evidence="2">
    <location>
        <begin position="193"/>
        <end position="348"/>
    </location>
</feature>
<dbReference type="AlphaFoldDB" id="A0A1N6JU27"/>
<dbReference type="GO" id="GO:0009103">
    <property type="term" value="P:lipopolysaccharide biosynthetic process"/>
    <property type="evidence" value="ECO:0007669"/>
    <property type="project" value="TreeGrafter"/>
</dbReference>
<gene>
    <name evidence="4" type="ORF">SAMN05444409_3846</name>
</gene>
<evidence type="ECO:0000259" key="2">
    <source>
        <dbReference type="Pfam" id="PF00534"/>
    </source>
</evidence>
<accession>A0A1N6JU27</accession>
<dbReference type="CDD" id="cd03809">
    <property type="entry name" value="GT4_MtfB-like"/>
    <property type="match status" value="1"/>
</dbReference>
<dbReference type="EMBL" id="FSRK01000003">
    <property type="protein sequence ID" value="SIO47835.1"/>
    <property type="molecule type" value="Genomic_DNA"/>
</dbReference>
<dbReference type="RefSeq" id="WP_074236960.1">
    <property type="nucleotide sequence ID" value="NZ_FSRK01000003.1"/>
</dbReference>
<dbReference type="InterPro" id="IPR028098">
    <property type="entry name" value="Glyco_trans_4-like_N"/>
</dbReference>
<dbReference type="OrthoDB" id="9801609at2"/>
<protein>
    <submittedName>
        <fullName evidence="4">Glycosyltransferase involved in cell wall bisynthesis</fullName>
    </submittedName>
</protein>
<dbReference type="Gene3D" id="3.40.50.2000">
    <property type="entry name" value="Glycogen Phosphorylase B"/>
    <property type="match status" value="2"/>
</dbReference>
<feature type="domain" description="Glycosyltransferase subfamily 4-like N-terminal" evidence="3">
    <location>
        <begin position="15"/>
        <end position="183"/>
    </location>
</feature>
<keyword evidence="1 4" id="KW-0808">Transferase</keyword>
<dbReference type="Pfam" id="PF13439">
    <property type="entry name" value="Glyco_transf_4"/>
    <property type="match status" value="1"/>
</dbReference>
<dbReference type="PANTHER" id="PTHR46401">
    <property type="entry name" value="GLYCOSYLTRANSFERASE WBBK-RELATED"/>
    <property type="match status" value="1"/>
</dbReference>
<dbReference type="PANTHER" id="PTHR46401:SF2">
    <property type="entry name" value="GLYCOSYLTRANSFERASE WBBK-RELATED"/>
    <property type="match status" value="1"/>
</dbReference>
<name>A0A1N6JU27_9FLAO</name>
<dbReference type="Proteomes" id="UP000185207">
    <property type="component" value="Unassembled WGS sequence"/>
</dbReference>
<evidence type="ECO:0000313" key="4">
    <source>
        <dbReference type="EMBL" id="SIO47835.1"/>
    </source>
</evidence>
<proteinExistence type="predicted"/>
<dbReference type="STRING" id="1416779.SAMN05444409_3846"/>
<evidence type="ECO:0000256" key="1">
    <source>
        <dbReference type="ARBA" id="ARBA00022679"/>
    </source>
</evidence>
<reference evidence="5" key="1">
    <citation type="submission" date="2016-11" db="EMBL/GenBank/DDBJ databases">
        <authorList>
            <person name="Varghese N."/>
            <person name="Submissions S."/>
        </authorList>
    </citation>
    <scope>NUCLEOTIDE SEQUENCE [LARGE SCALE GENOMIC DNA]</scope>
    <source>
        <strain evidence="5">DSM 27623</strain>
    </source>
</reference>
<evidence type="ECO:0000313" key="5">
    <source>
        <dbReference type="Proteomes" id="UP000185207"/>
    </source>
</evidence>
<dbReference type="GO" id="GO:0016757">
    <property type="term" value="F:glycosyltransferase activity"/>
    <property type="evidence" value="ECO:0007669"/>
    <property type="project" value="InterPro"/>
</dbReference>
<dbReference type="InterPro" id="IPR001296">
    <property type="entry name" value="Glyco_trans_1"/>
</dbReference>
<organism evidence="4 5">
    <name type="scientific">Epilithonimonas zeae</name>
    <dbReference type="NCBI Taxonomy" id="1416779"/>
    <lineage>
        <taxon>Bacteria</taxon>
        <taxon>Pseudomonadati</taxon>
        <taxon>Bacteroidota</taxon>
        <taxon>Flavobacteriia</taxon>
        <taxon>Flavobacteriales</taxon>
        <taxon>Weeksellaceae</taxon>
        <taxon>Chryseobacterium group</taxon>
        <taxon>Epilithonimonas</taxon>
    </lineage>
</organism>
<dbReference type="Pfam" id="PF00534">
    <property type="entry name" value="Glycos_transf_1"/>
    <property type="match status" value="1"/>
</dbReference>